<keyword evidence="4" id="KW-1185">Reference proteome</keyword>
<dbReference type="Gene3D" id="3.90.550.10">
    <property type="entry name" value="Spore Coat Polysaccharide Biosynthesis Protein SpsA, Chain A"/>
    <property type="match status" value="1"/>
</dbReference>
<dbReference type="SUPFAM" id="SSF53448">
    <property type="entry name" value="Nucleotide-diphospho-sugar transferases"/>
    <property type="match status" value="1"/>
</dbReference>
<evidence type="ECO:0000313" key="3">
    <source>
        <dbReference type="EMBL" id="TLM77748.1"/>
    </source>
</evidence>
<feature type="domain" description="MobA-like NTP transferase" evidence="2">
    <location>
        <begin position="18"/>
        <end position="176"/>
    </location>
</feature>
<accession>A0ABY2UII7</accession>
<dbReference type="Pfam" id="PF12804">
    <property type="entry name" value="NTP_transf_3"/>
    <property type="match status" value="1"/>
</dbReference>
<dbReference type="RefSeq" id="WP_138235425.1">
    <property type="nucleotide sequence ID" value="NZ_CP185860.1"/>
</dbReference>
<dbReference type="Proteomes" id="UP000306791">
    <property type="component" value="Unassembled WGS sequence"/>
</dbReference>
<organism evidence="3 4">
    <name type="scientific">Microbulbifer harenosus</name>
    <dbReference type="NCBI Taxonomy" id="2576840"/>
    <lineage>
        <taxon>Bacteria</taxon>
        <taxon>Pseudomonadati</taxon>
        <taxon>Pseudomonadota</taxon>
        <taxon>Gammaproteobacteria</taxon>
        <taxon>Cellvibrionales</taxon>
        <taxon>Microbulbiferaceae</taxon>
        <taxon>Microbulbifer</taxon>
    </lineage>
</organism>
<comment type="caution">
    <text evidence="3">The sequence shown here is derived from an EMBL/GenBank/DDBJ whole genome shotgun (WGS) entry which is preliminary data.</text>
</comment>
<dbReference type="CDD" id="cd04182">
    <property type="entry name" value="GT_2_like_f"/>
    <property type="match status" value="1"/>
</dbReference>
<evidence type="ECO:0000259" key="2">
    <source>
        <dbReference type="Pfam" id="PF12804"/>
    </source>
</evidence>
<dbReference type="InterPro" id="IPR029044">
    <property type="entry name" value="Nucleotide-diphossugar_trans"/>
</dbReference>
<dbReference type="PANTHER" id="PTHR43777:SF1">
    <property type="entry name" value="MOLYBDENUM COFACTOR CYTIDYLYLTRANSFERASE"/>
    <property type="match status" value="1"/>
</dbReference>
<name>A0ABY2UII7_9GAMM</name>
<sequence length="214" mass="23470">MMDMPMTSEAIKSRSIAAMIMAAGEGRRFGGCKPLATVHGTSLVQRMVKQVRHLVSHTCVVTGAWHTSIVQAQRDGDLTDVTLIYNPAWKNGLGHSIAAGVSQLERDFDGILILLADQVAITANDIEALIDQFEWNNIACGYYAGRRGVPAIFAKNSFQQLKSLTNDRGAKRLLYSSDVPVSEYNMPEASVDIDTQKDLEDWVRIAPAALYKSV</sequence>
<evidence type="ECO:0000256" key="1">
    <source>
        <dbReference type="ARBA" id="ARBA00022842"/>
    </source>
</evidence>
<keyword evidence="1" id="KW-0460">Magnesium</keyword>
<evidence type="ECO:0000313" key="4">
    <source>
        <dbReference type="Proteomes" id="UP000306791"/>
    </source>
</evidence>
<reference evidence="3 4" key="1">
    <citation type="submission" date="2019-05" db="EMBL/GenBank/DDBJ databases">
        <title>Microbulbifer harenosus sp. nov., an alginate-degrading bacterium isolated from coastal sand.</title>
        <authorList>
            <person name="Huang H."/>
            <person name="Mo K."/>
            <person name="Bao S."/>
        </authorList>
    </citation>
    <scope>NUCLEOTIDE SEQUENCE [LARGE SCALE GENOMIC DNA]</scope>
    <source>
        <strain evidence="3 4">HB161719</strain>
    </source>
</reference>
<proteinExistence type="predicted"/>
<gene>
    <name evidence="3" type="ORF">FDY93_09165</name>
</gene>
<dbReference type="InterPro" id="IPR025877">
    <property type="entry name" value="MobA-like_NTP_Trfase"/>
</dbReference>
<protein>
    <submittedName>
        <fullName evidence="3">Nucleotidyltransferase family protein</fullName>
    </submittedName>
</protein>
<dbReference type="PANTHER" id="PTHR43777">
    <property type="entry name" value="MOLYBDENUM COFACTOR CYTIDYLYLTRANSFERASE"/>
    <property type="match status" value="1"/>
</dbReference>
<dbReference type="EMBL" id="VANI01000009">
    <property type="protein sequence ID" value="TLM77748.1"/>
    <property type="molecule type" value="Genomic_DNA"/>
</dbReference>